<dbReference type="Proteomes" id="UP000005237">
    <property type="component" value="Unassembled WGS sequence"/>
</dbReference>
<reference evidence="2" key="2">
    <citation type="submission" date="2022-06" db="UniProtKB">
        <authorList>
            <consortium name="EnsemblMetazoa"/>
        </authorList>
    </citation>
    <scope>IDENTIFICATION</scope>
    <source>
        <strain evidence="2">DF5081</strain>
    </source>
</reference>
<organism evidence="2 3">
    <name type="scientific">Caenorhabditis japonica</name>
    <dbReference type="NCBI Taxonomy" id="281687"/>
    <lineage>
        <taxon>Eukaryota</taxon>
        <taxon>Metazoa</taxon>
        <taxon>Ecdysozoa</taxon>
        <taxon>Nematoda</taxon>
        <taxon>Chromadorea</taxon>
        <taxon>Rhabditida</taxon>
        <taxon>Rhabditina</taxon>
        <taxon>Rhabditomorpha</taxon>
        <taxon>Rhabditoidea</taxon>
        <taxon>Rhabditidae</taxon>
        <taxon>Peloderinae</taxon>
        <taxon>Caenorhabditis</taxon>
    </lineage>
</organism>
<evidence type="ECO:0000313" key="3">
    <source>
        <dbReference type="Proteomes" id="UP000005237"/>
    </source>
</evidence>
<proteinExistence type="predicted"/>
<name>A0A8R1IT87_CAEJA</name>
<feature type="compositionally biased region" description="Basic residues" evidence="1">
    <location>
        <begin position="47"/>
        <end position="57"/>
    </location>
</feature>
<dbReference type="AlphaFoldDB" id="A0A8R1IT87"/>
<keyword evidence="3" id="KW-1185">Reference proteome</keyword>
<sequence>IDPDCMSPSPRHRSADEPRSSGFVSLECDPHNNTAGETPEDDGRGVNGHRRRRRKRRRSQNFIAAEMRFVGYCSTCWITVSHRFYIEKCGKLSILILL</sequence>
<feature type="region of interest" description="Disordered" evidence="1">
    <location>
        <begin position="1"/>
        <end position="57"/>
    </location>
</feature>
<protein>
    <submittedName>
        <fullName evidence="2">Uncharacterized protein</fullName>
    </submittedName>
</protein>
<reference evidence="3" key="1">
    <citation type="submission" date="2010-08" db="EMBL/GenBank/DDBJ databases">
        <authorList>
            <consortium name="Caenorhabditis japonica Sequencing Consortium"/>
            <person name="Wilson R.K."/>
        </authorList>
    </citation>
    <scope>NUCLEOTIDE SEQUENCE [LARGE SCALE GENOMIC DNA]</scope>
    <source>
        <strain evidence="3">DF5081</strain>
    </source>
</reference>
<dbReference type="EnsemblMetazoa" id="CJA43117.1">
    <property type="protein sequence ID" value="CJA43117.1"/>
    <property type="gene ID" value="WBGene00218965"/>
</dbReference>
<evidence type="ECO:0000256" key="1">
    <source>
        <dbReference type="SAM" id="MobiDB-lite"/>
    </source>
</evidence>
<evidence type="ECO:0000313" key="2">
    <source>
        <dbReference type="EnsemblMetazoa" id="CJA43117.1"/>
    </source>
</evidence>
<accession>A0A8R1IT87</accession>